<name>A0A841K814_9HYPH</name>
<dbReference type="InterPro" id="IPR012645">
    <property type="entry name" value="CHP02301"/>
</dbReference>
<feature type="chain" id="PRO_5032938124" evidence="1">
    <location>
        <begin position="23"/>
        <end position="139"/>
    </location>
</feature>
<reference evidence="2 3" key="1">
    <citation type="submission" date="2020-08" db="EMBL/GenBank/DDBJ databases">
        <title>Genomic Encyclopedia of Type Strains, Phase IV (KMG-IV): sequencing the most valuable type-strain genomes for metagenomic binning, comparative biology and taxonomic classification.</title>
        <authorList>
            <person name="Goeker M."/>
        </authorList>
    </citation>
    <scope>NUCLEOTIDE SEQUENCE [LARGE SCALE GENOMIC DNA]</scope>
    <source>
        <strain evidence="2 3">DSM 101465</strain>
    </source>
</reference>
<dbReference type="AlphaFoldDB" id="A0A841K814"/>
<evidence type="ECO:0000313" key="2">
    <source>
        <dbReference type="EMBL" id="MBB6168455.1"/>
    </source>
</evidence>
<dbReference type="Proteomes" id="UP000588017">
    <property type="component" value="Unassembled WGS sequence"/>
</dbReference>
<accession>A0A841K814</accession>
<comment type="caution">
    <text evidence="2">The sequence shown here is derived from an EMBL/GenBank/DDBJ whole genome shotgun (WGS) entry which is preliminary data.</text>
</comment>
<evidence type="ECO:0000313" key="3">
    <source>
        <dbReference type="Proteomes" id="UP000588017"/>
    </source>
</evidence>
<dbReference type="Pfam" id="PF09539">
    <property type="entry name" value="DUF2385"/>
    <property type="match status" value="1"/>
</dbReference>
<feature type="signal peptide" evidence="1">
    <location>
        <begin position="1"/>
        <end position="22"/>
    </location>
</feature>
<organism evidence="2 3">
    <name type="scientific">Chelatococcus composti</name>
    <dbReference type="NCBI Taxonomy" id="1743235"/>
    <lineage>
        <taxon>Bacteria</taxon>
        <taxon>Pseudomonadati</taxon>
        <taxon>Pseudomonadota</taxon>
        <taxon>Alphaproteobacteria</taxon>
        <taxon>Hyphomicrobiales</taxon>
        <taxon>Chelatococcaceae</taxon>
        <taxon>Chelatococcus</taxon>
    </lineage>
</organism>
<dbReference type="EMBL" id="JACHEH010000004">
    <property type="protein sequence ID" value="MBB6168455.1"/>
    <property type="molecule type" value="Genomic_DNA"/>
</dbReference>
<proteinExistence type="predicted"/>
<sequence length="139" mass="15210">MRYLVLTCCLALAALCNGAAHAQQPQNPAATEPQAGAEAAPPYEADLMRLARVLGVLTFIDGLCGEGDPQQWRERMADLLDAEGTSPQRRERLAGAYNRGYRSYALTYRRCTDAARAARDLHAAEGQRLTRTLASRFGQ</sequence>
<dbReference type="NCBIfam" id="TIGR02301">
    <property type="entry name" value="TIGR02301 family protein"/>
    <property type="match status" value="1"/>
</dbReference>
<protein>
    <submittedName>
        <fullName evidence="2">Uncharacterized protein (TIGR02301 family)</fullName>
    </submittedName>
</protein>
<keyword evidence="1" id="KW-0732">Signal</keyword>
<dbReference type="RefSeq" id="WP_183334761.1">
    <property type="nucleotide sequence ID" value="NZ_BMHX01000004.1"/>
</dbReference>
<keyword evidence="3" id="KW-1185">Reference proteome</keyword>
<evidence type="ECO:0000256" key="1">
    <source>
        <dbReference type="SAM" id="SignalP"/>
    </source>
</evidence>
<gene>
    <name evidence="2" type="ORF">HNQ73_002085</name>
</gene>